<dbReference type="EMBL" id="CCXY01000122">
    <property type="protein sequence ID" value="CEG12264.1"/>
    <property type="molecule type" value="Genomic_DNA"/>
</dbReference>
<sequence>MSKFCLFIYCHNSKGSFLVIPLHPVERIYVNETQTFGNNSGEIIDLTLLIFDINDVRIGGRCCFMQEQLLAADWSSTNCGTISHEFNHKIHRSYDIPEENWISEGIAEYSVRTTCGVLPAHLQSFIGQPDAQLLPVVVNM</sequence>
<proteinExistence type="predicted"/>
<protein>
    <submittedName>
        <fullName evidence="1">Uncharacterized protein</fullName>
    </submittedName>
</protein>
<evidence type="ECO:0000313" key="1">
    <source>
        <dbReference type="EMBL" id="CEG12264.1"/>
    </source>
</evidence>
<name>A0A098E9R7_9ZZZZ</name>
<reference evidence="1" key="1">
    <citation type="submission" date="2014-09" db="EMBL/GenBank/DDBJ databases">
        <authorList>
            <person name="Probst J Alexander"/>
        </authorList>
    </citation>
    <scope>NUCLEOTIDE SEQUENCE</scope>
</reference>
<gene>
    <name evidence="1" type="ORF">MSIBF_A2080013</name>
</gene>
<dbReference type="AlphaFoldDB" id="A0A098E9R7"/>
<organism evidence="1">
    <name type="scientific">groundwater metagenome</name>
    <dbReference type="NCBI Taxonomy" id="717931"/>
    <lineage>
        <taxon>unclassified sequences</taxon>
        <taxon>metagenomes</taxon>
        <taxon>ecological metagenomes</taxon>
    </lineage>
</organism>
<accession>A0A098E9R7</accession>